<reference evidence="2" key="1">
    <citation type="submission" date="2021-01" db="EMBL/GenBank/DDBJ databases">
        <title>Whole genome shotgun sequence of Planosporangium mesophilum NBRC 109066.</title>
        <authorList>
            <person name="Komaki H."/>
            <person name="Tamura T."/>
        </authorList>
    </citation>
    <scope>NUCLEOTIDE SEQUENCE</scope>
    <source>
        <strain evidence="2">NBRC 109066</strain>
    </source>
</reference>
<dbReference type="Pfam" id="PF12787">
    <property type="entry name" value="EcsC"/>
    <property type="match status" value="1"/>
</dbReference>
<sequence>MEDDKTAATPRKRAAKAKPNDTSDPSAAAEQATTGAGRTPRPRKIPPATFVPPVPPDAAAEPKPPAKAAVGRPDPTPPAPSQRPADPTETSATPAGSGAARAERRPPAKKAAAKAAKKAAKKATPAARPPQDQVQPSAAPAESPTPAPATAKKAPAKKAPAKKAPAKPEEATKPVEAVTAEMTPKPVDAVKPAEASKVMAPLTAPAVPPTPIAARPAPTPPPTSVQRHLWPIIKTSPGYATELLALAAVERLGPQAADHLRWLRDTYPGADPDGLARIAAARSVRQARTQGAMAGLVGPLAVFAETAALLWLQARLVLDIAAVYGREPADPDRAAELLTLLGVHPDATAARQALAVAREVVDDGPDGGYDAPRVTVPLVRVAGRAVMRMSTARQAARIVPGAGAALTAILDGRSTELLAARAAKLYRG</sequence>
<dbReference type="InterPro" id="IPR024787">
    <property type="entry name" value="EcsC"/>
</dbReference>
<feature type="compositionally biased region" description="Basic residues" evidence="1">
    <location>
        <begin position="154"/>
        <end position="165"/>
    </location>
</feature>
<gene>
    <name evidence="2" type="ORF">Pme01_50640</name>
</gene>
<evidence type="ECO:0000313" key="2">
    <source>
        <dbReference type="EMBL" id="GII25467.1"/>
    </source>
</evidence>
<evidence type="ECO:0000313" key="3">
    <source>
        <dbReference type="Proteomes" id="UP000599074"/>
    </source>
</evidence>
<organism evidence="2 3">
    <name type="scientific">Planosporangium mesophilum</name>
    <dbReference type="NCBI Taxonomy" id="689768"/>
    <lineage>
        <taxon>Bacteria</taxon>
        <taxon>Bacillati</taxon>
        <taxon>Actinomycetota</taxon>
        <taxon>Actinomycetes</taxon>
        <taxon>Micromonosporales</taxon>
        <taxon>Micromonosporaceae</taxon>
        <taxon>Planosporangium</taxon>
    </lineage>
</organism>
<accession>A0A8J3THX7</accession>
<feature type="compositionally biased region" description="Basic residues" evidence="1">
    <location>
        <begin position="107"/>
        <end position="121"/>
    </location>
</feature>
<comment type="caution">
    <text evidence="2">The sequence shown here is derived from an EMBL/GenBank/DDBJ whole genome shotgun (WGS) entry which is preliminary data.</text>
</comment>
<proteinExistence type="predicted"/>
<feature type="compositionally biased region" description="Polar residues" evidence="1">
    <location>
        <begin position="20"/>
        <end position="36"/>
    </location>
</feature>
<keyword evidence="3" id="KW-1185">Reference proteome</keyword>
<protein>
    <submittedName>
        <fullName evidence="2">Uncharacterized protein</fullName>
    </submittedName>
</protein>
<dbReference type="AlphaFoldDB" id="A0A8J3THX7"/>
<dbReference type="EMBL" id="BOON01000052">
    <property type="protein sequence ID" value="GII25467.1"/>
    <property type="molecule type" value="Genomic_DNA"/>
</dbReference>
<evidence type="ECO:0000256" key="1">
    <source>
        <dbReference type="SAM" id="MobiDB-lite"/>
    </source>
</evidence>
<feature type="compositionally biased region" description="Low complexity" evidence="1">
    <location>
        <begin position="122"/>
        <end position="153"/>
    </location>
</feature>
<feature type="region of interest" description="Disordered" evidence="1">
    <location>
        <begin position="1"/>
        <end position="176"/>
    </location>
</feature>
<name>A0A8J3THX7_9ACTN</name>
<feature type="compositionally biased region" description="Low complexity" evidence="1">
    <location>
        <begin position="57"/>
        <end position="70"/>
    </location>
</feature>
<dbReference type="RefSeq" id="WP_168113931.1">
    <property type="nucleotide sequence ID" value="NZ_BOON01000052.1"/>
</dbReference>
<dbReference type="Proteomes" id="UP000599074">
    <property type="component" value="Unassembled WGS sequence"/>
</dbReference>
<dbReference type="PRINTS" id="PR01217">
    <property type="entry name" value="PRICHEXTENSN"/>
</dbReference>